<evidence type="ECO:0000313" key="1">
    <source>
        <dbReference type="EMBL" id="PIR44568.1"/>
    </source>
</evidence>
<protein>
    <submittedName>
        <fullName evidence="1">Uncharacterized protein</fullName>
    </submittedName>
</protein>
<accession>A0A2H0RDH7</accession>
<gene>
    <name evidence="1" type="ORF">COV10_03630</name>
</gene>
<sequence length="261" mass="29707">MTGELPASYDALLAEEQASKHRLTVVVLEPEKMWAWWRYVFLCKIPLLERLPAHLDDKPAWTKLRGELSNDALVAQLRGLVRQFSTLPHLNRWRREELGEHHEGKELVAAIGVDIVGSYPEVNGKGMTLWWGPWPDHREVSGIISGYVALEGTYYPYGHQMAFWGMEGEERLLENFTPEKRRNVAIWEFRLGREPGEPFQIGIAGLDEVEALRETYRHVALSHCRPNLVAVYLPIDGAAEGFALRHQGDPPDAPLRVLLST</sequence>
<organism evidence="1 2">
    <name type="scientific">Candidatus Vogelbacteria bacterium CG10_big_fil_rev_8_21_14_0_10_51_16</name>
    <dbReference type="NCBI Taxonomy" id="1975045"/>
    <lineage>
        <taxon>Bacteria</taxon>
        <taxon>Candidatus Vogeliibacteriota</taxon>
    </lineage>
</organism>
<comment type="caution">
    <text evidence="1">The sequence shown here is derived from an EMBL/GenBank/DDBJ whole genome shotgun (WGS) entry which is preliminary data.</text>
</comment>
<dbReference type="AlphaFoldDB" id="A0A2H0RDH7"/>
<reference evidence="1 2" key="1">
    <citation type="submission" date="2017-09" db="EMBL/GenBank/DDBJ databases">
        <title>Depth-based differentiation of microbial function through sediment-hosted aquifers and enrichment of novel symbionts in the deep terrestrial subsurface.</title>
        <authorList>
            <person name="Probst A.J."/>
            <person name="Ladd B."/>
            <person name="Jarett J.K."/>
            <person name="Geller-Mcgrath D.E."/>
            <person name="Sieber C.M."/>
            <person name="Emerson J.B."/>
            <person name="Anantharaman K."/>
            <person name="Thomas B.C."/>
            <person name="Malmstrom R."/>
            <person name="Stieglmeier M."/>
            <person name="Klingl A."/>
            <person name="Woyke T."/>
            <person name="Ryan C.M."/>
            <person name="Banfield J.F."/>
        </authorList>
    </citation>
    <scope>NUCLEOTIDE SEQUENCE [LARGE SCALE GENOMIC DNA]</scope>
    <source>
        <strain evidence="1">CG10_big_fil_rev_8_21_14_0_10_51_16</strain>
    </source>
</reference>
<name>A0A2H0RDH7_9BACT</name>
<evidence type="ECO:0000313" key="2">
    <source>
        <dbReference type="Proteomes" id="UP000228767"/>
    </source>
</evidence>
<proteinExistence type="predicted"/>
<dbReference type="EMBL" id="PCYI01000025">
    <property type="protein sequence ID" value="PIR44568.1"/>
    <property type="molecule type" value="Genomic_DNA"/>
</dbReference>
<dbReference type="Proteomes" id="UP000228767">
    <property type="component" value="Unassembled WGS sequence"/>
</dbReference>